<reference evidence="1 2" key="1">
    <citation type="submission" date="2024-01" db="EMBL/GenBank/DDBJ databases">
        <title>The genomes of 5 underutilized Papilionoideae crops provide insights into root nodulation and disease resistance.</title>
        <authorList>
            <person name="Yuan L."/>
        </authorList>
    </citation>
    <scope>NUCLEOTIDE SEQUENCE [LARGE SCALE GENOMIC DNA]</scope>
    <source>
        <strain evidence="1">LY-2023</strain>
        <tissue evidence="1">Leaf</tissue>
    </source>
</reference>
<dbReference type="AlphaFoldDB" id="A0AAN9JT92"/>
<proteinExistence type="predicted"/>
<accession>A0AAN9JT92</accession>
<gene>
    <name evidence="1" type="ORF">RJT34_14409</name>
</gene>
<keyword evidence="2" id="KW-1185">Reference proteome</keyword>
<organism evidence="1 2">
    <name type="scientific">Clitoria ternatea</name>
    <name type="common">Butterfly pea</name>
    <dbReference type="NCBI Taxonomy" id="43366"/>
    <lineage>
        <taxon>Eukaryota</taxon>
        <taxon>Viridiplantae</taxon>
        <taxon>Streptophyta</taxon>
        <taxon>Embryophyta</taxon>
        <taxon>Tracheophyta</taxon>
        <taxon>Spermatophyta</taxon>
        <taxon>Magnoliopsida</taxon>
        <taxon>eudicotyledons</taxon>
        <taxon>Gunneridae</taxon>
        <taxon>Pentapetalae</taxon>
        <taxon>rosids</taxon>
        <taxon>fabids</taxon>
        <taxon>Fabales</taxon>
        <taxon>Fabaceae</taxon>
        <taxon>Papilionoideae</taxon>
        <taxon>50 kb inversion clade</taxon>
        <taxon>NPAAA clade</taxon>
        <taxon>indigoferoid/millettioid clade</taxon>
        <taxon>Phaseoleae</taxon>
        <taxon>Clitoria</taxon>
    </lineage>
</organism>
<protein>
    <submittedName>
        <fullName evidence="1">Uncharacterized protein</fullName>
    </submittedName>
</protein>
<comment type="caution">
    <text evidence="1">The sequence shown here is derived from an EMBL/GenBank/DDBJ whole genome shotgun (WGS) entry which is preliminary data.</text>
</comment>
<evidence type="ECO:0000313" key="2">
    <source>
        <dbReference type="Proteomes" id="UP001359559"/>
    </source>
</evidence>
<dbReference type="Proteomes" id="UP001359559">
    <property type="component" value="Unassembled WGS sequence"/>
</dbReference>
<evidence type="ECO:0000313" key="1">
    <source>
        <dbReference type="EMBL" id="KAK7303502.1"/>
    </source>
</evidence>
<sequence length="71" mass="8321">MASVFMLLDLEELHRKDIMESEQIGPIFFSENSYEKGTTKCEEKKLVTFEVKRKSILRLIERCNRLVGGVR</sequence>
<name>A0AAN9JT92_CLITE</name>
<dbReference type="EMBL" id="JAYKXN010000003">
    <property type="protein sequence ID" value="KAK7303502.1"/>
    <property type="molecule type" value="Genomic_DNA"/>
</dbReference>